<dbReference type="AlphaFoldDB" id="A0A2S9J1Z1"/>
<evidence type="ECO:0000313" key="3">
    <source>
        <dbReference type="Proteomes" id="UP000239711"/>
    </source>
</evidence>
<name>A0A2S9J1Z1_9SPHI</name>
<dbReference type="GO" id="GO:0016740">
    <property type="term" value="F:transferase activity"/>
    <property type="evidence" value="ECO:0007669"/>
    <property type="project" value="UniProtKB-KW"/>
</dbReference>
<protein>
    <submittedName>
        <fullName evidence="2">Glycosyltransferase family 2 protein</fullName>
    </submittedName>
</protein>
<dbReference type="EMBL" id="PVBQ01000010">
    <property type="protein sequence ID" value="PRD46806.1"/>
    <property type="molecule type" value="Genomic_DNA"/>
</dbReference>
<feature type="domain" description="Glycosyltransferase 2-like" evidence="1">
    <location>
        <begin position="13"/>
        <end position="195"/>
    </location>
</feature>
<dbReference type="InterPro" id="IPR001173">
    <property type="entry name" value="Glyco_trans_2-like"/>
</dbReference>
<gene>
    <name evidence="2" type="ORF">C5745_13135</name>
</gene>
<dbReference type="InterPro" id="IPR029044">
    <property type="entry name" value="Nucleotide-diphossugar_trans"/>
</dbReference>
<dbReference type="RefSeq" id="WP_105717470.1">
    <property type="nucleotide sequence ID" value="NZ_PVBQ01000010.1"/>
</dbReference>
<dbReference type="OrthoDB" id="9771846at2"/>
<dbReference type="PANTHER" id="PTHR43179">
    <property type="entry name" value="RHAMNOSYLTRANSFERASE WBBL"/>
    <property type="match status" value="1"/>
</dbReference>
<dbReference type="Proteomes" id="UP000239711">
    <property type="component" value="Unassembled WGS sequence"/>
</dbReference>
<sequence length="276" mass="32229">MNGSQLKVVNISIVLYNTSLGDIENILSSLNRVELAYVLYIIDNSPSDTLKEYFQGKENIVYVHNPANPGFGASHNLVFQKSIDENITYHFVVNPDVYFNSDVITAMVEYMNANSKVGMMMPQILNLDGSIQNLPKLLPSPFSLILRKLKAPRFLYNRFIERYELRGVAANRVYKAPVLSGCFTVFRVEALKEIGLYDDRFFMYFEDWDMSRRMYEKYETIYFPQVSVYHGYESGANKSQRLFKIFIDSAKKYFNKWGWFVDKDRDNINKETLNQF</sequence>
<evidence type="ECO:0000259" key="1">
    <source>
        <dbReference type="Pfam" id="PF00535"/>
    </source>
</evidence>
<proteinExistence type="predicted"/>
<dbReference type="SUPFAM" id="SSF53448">
    <property type="entry name" value="Nucleotide-diphospho-sugar transferases"/>
    <property type="match status" value="1"/>
</dbReference>
<evidence type="ECO:0000313" key="2">
    <source>
        <dbReference type="EMBL" id="PRD46806.1"/>
    </source>
</evidence>
<comment type="caution">
    <text evidence="2">The sequence shown here is derived from an EMBL/GenBank/DDBJ whole genome shotgun (WGS) entry which is preliminary data.</text>
</comment>
<organism evidence="2 3">
    <name type="scientific">Sphingobacterium haloxyli</name>
    <dbReference type="NCBI Taxonomy" id="2100533"/>
    <lineage>
        <taxon>Bacteria</taxon>
        <taxon>Pseudomonadati</taxon>
        <taxon>Bacteroidota</taxon>
        <taxon>Sphingobacteriia</taxon>
        <taxon>Sphingobacteriales</taxon>
        <taxon>Sphingobacteriaceae</taxon>
        <taxon>Sphingobacterium</taxon>
    </lineage>
</organism>
<keyword evidence="3" id="KW-1185">Reference proteome</keyword>
<dbReference type="Pfam" id="PF00535">
    <property type="entry name" value="Glycos_transf_2"/>
    <property type="match status" value="1"/>
</dbReference>
<keyword evidence="2" id="KW-0808">Transferase</keyword>
<dbReference type="Gene3D" id="3.90.550.10">
    <property type="entry name" value="Spore Coat Polysaccharide Biosynthesis Protein SpsA, Chain A"/>
    <property type="match status" value="1"/>
</dbReference>
<reference evidence="2 3" key="1">
    <citation type="submission" date="2018-02" db="EMBL/GenBank/DDBJ databases">
        <title>The draft genome of Sphingobacterium sp. 5JN-11.</title>
        <authorList>
            <person name="Liu L."/>
            <person name="Li L."/>
            <person name="Liang L."/>
            <person name="Zhang X."/>
            <person name="Wang T."/>
        </authorList>
    </citation>
    <scope>NUCLEOTIDE SEQUENCE [LARGE SCALE GENOMIC DNA]</scope>
    <source>
        <strain evidence="2 3">5JN-11</strain>
    </source>
</reference>
<accession>A0A2S9J1Z1</accession>
<dbReference type="PANTHER" id="PTHR43179:SF10">
    <property type="entry name" value="GLYCOSYL TRANSFERASE"/>
    <property type="match status" value="1"/>
</dbReference>